<keyword evidence="3" id="KW-0964">Secreted</keyword>
<keyword evidence="6" id="KW-0732">Signal</keyword>
<dbReference type="InterPro" id="IPR011051">
    <property type="entry name" value="RmlC_Cupin_sf"/>
</dbReference>
<dbReference type="SUPFAM" id="SSF51182">
    <property type="entry name" value="RmlC-like cupins"/>
    <property type="match status" value="1"/>
</dbReference>
<name>A0A167FWL8_9ASCO</name>
<comment type="subcellular location">
    <subcellularLocation>
        <location evidence="1">Secreted</location>
    </subcellularLocation>
</comment>
<dbReference type="GeneID" id="30035459"/>
<evidence type="ECO:0000256" key="3">
    <source>
        <dbReference type="ARBA" id="ARBA00022525"/>
    </source>
</evidence>
<feature type="signal peptide" evidence="6">
    <location>
        <begin position="1"/>
        <end position="30"/>
    </location>
</feature>
<keyword evidence="4" id="KW-0479">Metal-binding</keyword>
<dbReference type="Pfam" id="PF00190">
    <property type="entry name" value="Cupin_1"/>
    <property type="match status" value="1"/>
</dbReference>
<dbReference type="OrthoDB" id="1921208at2759"/>
<dbReference type="AlphaFoldDB" id="A0A167FWL8"/>
<evidence type="ECO:0000256" key="4">
    <source>
        <dbReference type="ARBA" id="ARBA00022723"/>
    </source>
</evidence>
<dbReference type="InterPro" id="IPR014710">
    <property type="entry name" value="RmlC-like_jellyroll"/>
</dbReference>
<accession>A0A167FWL8</accession>
<comment type="similarity">
    <text evidence="2">Belongs to the germin family.</text>
</comment>
<dbReference type="InterPro" id="IPR001929">
    <property type="entry name" value="Germin"/>
</dbReference>
<dbReference type="CDD" id="cd02241">
    <property type="entry name" value="cupin_OxOx"/>
    <property type="match status" value="1"/>
</dbReference>
<dbReference type="GO" id="GO:0005576">
    <property type="term" value="C:extracellular region"/>
    <property type="evidence" value="ECO:0007669"/>
    <property type="project" value="UniProtKB-SubCell"/>
</dbReference>
<dbReference type="InterPro" id="IPR006045">
    <property type="entry name" value="Cupin_1"/>
</dbReference>
<dbReference type="SMART" id="SM00835">
    <property type="entry name" value="Cupin_1"/>
    <property type="match status" value="1"/>
</dbReference>
<dbReference type="RefSeq" id="XP_018738270.1">
    <property type="nucleotide sequence ID" value="XM_018880452.1"/>
</dbReference>
<protein>
    <submittedName>
        <fullName evidence="8">Spherulin-1A</fullName>
    </submittedName>
</protein>
<reference evidence="8 9" key="1">
    <citation type="submission" date="2016-02" db="EMBL/GenBank/DDBJ databases">
        <title>Complete genome sequence and transcriptome regulation of the pentose utilising yeast Sugiyamaella lignohabitans.</title>
        <authorList>
            <person name="Bellasio M."/>
            <person name="Peymann A."/>
            <person name="Valli M."/>
            <person name="Sipitzky M."/>
            <person name="Graf A."/>
            <person name="Sauer M."/>
            <person name="Marx H."/>
            <person name="Mattanovich D."/>
        </authorList>
    </citation>
    <scope>NUCLEOTIDE SEQUENCE [LARGE SCALE GENOMIC DNA]</scope>
    <source>
        <strain evidence="8 9">CBS 10342</strain>
    </source>
</reference>
<evidence type="ECO:0000313" key="8">
    <source>
        <dbReference type="EMBL" id="ANB15793.1"/>
    </source>
</evidence>
<dbReference type="PRINTS" id="PR00325">
    <property type="entry name" value="GERMIN"/>
</dbReference>
<proteinExistence type="inferred from homology"/>
<evidence type="ECO:0000256" key="6">
    <source>
        <dbReference type="SAM" id="SignalP"/>
    </source>
</evidence>
<dbReference type="PANTHER" id="PTHR31238">
    <property type="entry name" value="GERMIN-LIKE PROTEIN SUBFAMILY 3 MEMBER 3"/>
    <property type="match status" value="1"/>
</dbReference>
<evidence type="ECO:0000313" key="9">
    <source>
        <dbReference type="Proteomes" id="UP000189580"/>
    </source>
</evidence>
<feature type="chain" id="PRO_5007886507" evidence="6">
    <location>
        <begin position="31"/>
        <end position="258"/>
    </location>
</feature>
<dbReference type="GO" id="GO:0030145">
    <property type="term" value="F:manganese ion binding"/>
    <property type="evidence" value="ECO:0007669"/>
    <property type="project" value="InterPro"/>
</dbReference>
<dbReference type="Gene3D" id="2.60.120.10">
    <property type="entry name" value="Jelly Rolls"/>
    <property type="match status" value="1"/>
</dbReference>
<evidence type="ECO:0000256" key="1">
    <source>
        <dbReference type="ARBA" id="ARBA00004613"/>
    </source>
</evidence>
<evidence type="ECO:0000259" key="7">
    <source>
        <dbReference type="SMART" id="SM00835"/>
    </source>
</evidence>
<organism evidence="8 9">
    <name type="scientific">Sugiyamaella lignohabitans</name>
    <dbReference type="NCBI Taxonomy" id="796027"/>
    <lineage>
        <taxon>Eukaryota</taxon>
        <taxon>Fungi</taxon>
        <taxon>Dikarya</taxon>
        <taxon>Ascomycota</taxon>
        <taxon>Saccharomycotina</taxon>
        <taxon>Dipodascomycetes</taxon>
        <taxon>Dipodascales</taxon>
        <taxon>Trichomonascaceae</taxon>
        <taxon>Sugiyamaella</taxon>
    </lineage>
</organism>
<dbReference type="Proteomes" id="UP000189580">
    <property type="component" value="Chromosome b"/>
</dbReference>
<feature type="domain" description="Cupin type-1" evidence="7">
    <location>
        <begin position="71"/>
        <end position="220"/>
    </location>
</feature>
<gene>
    <name evidence="8" type="ORF">AWJ20_3437</name>
</gene>
<keyword evidence="5" id="KW-0464">Manganese</keyword>
<sequence>MKSTLTSTLTIAVAAVASLANGAAVQKASADNNSTNAVNATELVEQEIIAVDQVSRIETVANSAGNSSFVFDFLNAPEAAVVAGDAGNITTAVVSSFPALEGTGAAMFLFQLGPCGMVLPHSHPRASEFIVVTEGKISTQFLTETGSDVFSNTLKQYQSTIFPVGSLHVELNPTCEPAKFIGAFDNPDPGTFFVAPGFFSLEEQVVLTQLGGAVSGADLSSFKKAIPPAGVVAIEQCLKNCNITANAKRDILDMLPAK</sequence>
<keyword evidence="9" id="KW-1185">Reference proteome</keyword>
<evidence type="ECO:0000256" key="2">
    <source>
        <dbReference type="ARBA" id="ARBA00007456"/>
    </source>
</evidence>
<evidence type="ECO:0000256" key="5">
    <source>
        <dbReference type="ARBA" id="ARBA00023211"/>
    </source>
</evidence>
<dbReference type="KEGG" id="slb:AWJ20_3437"/>
<dbReference type="EMBL" id="CP014503">
    <property type="protein sequence ID" value="ANB15793.1"/>
    <property type="molecule type" value="Genomic_DNA"/>
</dbReference>